<dbReference type="EMBL" id="JAPZBR010000008">
    <property type="protein sequence ID" value="KAJ5342282.1"/>
    <property type="molecule type" value="Genomic_DNA"/>
</dbReference>
<dbReference type="CDD" id="cd11058">
    <property type="entry name" value="CYP60B-like"/>
    <property type="match status" value="1"/>
</dbReference>
<dbReference type="GO" id="GO:0043386">
    <property type="term" value="P:mycotoxin biosynthetic process"/>
    <property type="evidence" value="ECO:0007669"/>
    <property type="project" value="UniProtKB-ARBA"/>
</dbReference>
<dbReference type="InterPro" id="IPR036396">
    <property type="entry name" value="Cyt_P450_sf"/>
</dbReference>
<evidence type="ECO:0000256" key="2">
    <source>
        <dbReference type="ARBA" id="ARBA00010617"/>
    </source>
</evidence>
<evidence type="ECO:0000256" key="4">
    <source>
        <dbReference type="ARBA" id="ARBA00022723"/>
    </source>
</evidence>
<dbReference type="InterPro" id="IPR002401">
    <property type="entry name" value="Cyt_P450_E_grp-I"/>
</dbReference>
<evidence type="ECO:0000256" key="3">
    <source>
        <dbReference type="ARBA" id="ARBA00022617"/>
    </source>
</evidence>
<dbReference type="GO" id="GO:0005506">
    <property type="term" value="F:iron ion binding"/>
    <property type="evidence" value="ECO:0007669"/>
    <property type="project" value="InterPro"/>
</dbReference>
<feature type="signal peptide" evidence="10">
    <location>
        <begin position="1"/>
        <end position="18"/>
    </location>
</feature>
<dbReference type="GO" id="GO:0020037">
    <property type="term" value="F:heme binding"/>
    <property type="evidence" value="ECO:0007669"/>
    <property type="project" value="InterPro"/>
</dbReference>
<keyword evidence="6 8" id="KW-0408">Iron</keyword>
<keyword evidence="7 9" id="KW-0503">Monooxygenase</keyword>
<evidence type="ECO:0000256" key="5">
    <source>
        <dbReference type="ARBA" id="ARBA00023002"/>
    </source>
</evidence>
<dbReference type="InterPro" id="IPR017972">
    <property type="entry name" value="Cyt_P450_CS"/>
</dbReference>
<evidence type="ECO:0000256" key="7">
    <source>
        <dbReference type="ARBA" id="ARBA00023033"/>
    </source>
</evidence>
<dbReference type="Pfam" id="PF00067">
    <property type="entry name" value="p450"/>
    <property type="match status" value="1"/>
</dbReference>
<dbReference type="PANTHER" id="PTHR24305:SF210">
    <property type="entry name" value="CYTOCHROME P450 MONOOXYGENASE ASQL-RELATED"/>
    <property type="match status" value="1"/>
</dbReference>
<keyword evidence="3 8" id="KW-0349">Heme</keyword>
<feature type="chain" id="PRO_5040727398" evidence="10">
    <location>
        <begin position="19"/>
        <end position="496"/>
    </location>
</feature>
<comment type="caution">
    <text evidence="11">The sequence shown here is derived from an EMBL/GenBank/DDBJ whole genome shotgun (WGS) entry which is preliminary data.</text>
</comment>
<dbReference type="GO" id="GO:0016705">
    <property type="term" value="F:oxidoreductase activity, acting on paired donors, with incorporation or reduction of molecular oxygen"/>
    <property type="evidence" value="ECO:0007669"/>
    <property type="project" value="InterPro"/>
</dbReference>
<proteinExistence type="inferred from homology"/>
<feature type="binding site" description="axial binding residue" evidence="8">
    <location>
        <position position="433"/>
    </location>
    <ligand>
        <name>heme</name>
        <dbReference type="ChEBI" id="CHEBI:30413"/>
    </ligand>
    <ligandPart>
        <name>Fe</name>
        <dbReference type="ChEBI" id="CHEBI:18248"/>
    </ligandPart>
</feature>
<evidence type="ECO:0000256" key="10">
    <source>
        <dbReference type="SAM" id="SignalP"/>
    </source>
</evidence>
<gene>
    <name evidence="11" type="ORF">N7541_011406</name>
</gene>
<dbReference type="GO" id="GO:0004497">
    <property type="term" value="F:monooxygenase activity"/>
    <property type="evidence" value="ECO:0007669"/>
    <property type="project" value="UniProtKB-KW"/>
</dbReference>
<organism evidence="11 12">
    <name type="scientific">Penicillium brevicompactum</name>
    <dbReference type="NCBI Taxonomy" id="5074"/>
    <lineage>
        <taxon>Eukaryota</taxon>
        <taxon>Fungi</taxon>
        <taxon>Dikarya</taxon>
        <taxon>Ascomycota</taxon>
        <taxon>Pezizomycotina</taxon>
        <taxon>Eurotiomycetes</taxon>
        <taxon>Eurotiomycetidae</taxon>
        <taxon>Eurotiales</taxon>
        <taxon>Aspergillaceae</taxon>
        <taxon>Penicillium</taxon>
    </lineage>
</organism>
<reference evidence="11" key="2">
    <citation type="journal article" date="2023" name="IMA Fungus">
        <title>Comparative genomic study of the Penicillium genus elucidates a diverse pangenome and 15 lateral gene transfer events.</title>
        <authorList>
            <person name="Petersen C."/>
            <person name="Sorensen T."/>
            <person name="Nielsen M.R."/>
            <person name="Sondergaard T.E."/>
            <person name="Sorensen J.L."/>
            <person name="Fitzpatrick D.A."/>
            <person name="Frisvad J.C."/>
            <person name="Nielsen K.L."/>
        </authorList>
    </citation>
    <scope>NUCLEOTIDE SEQUENCE</scope>
    <source>
        <strain evidence="11">IBT 35675</strain>
    </source>
</reference>
<sequence>MLIILWLFLAAIAWRVLSRLWIHPLRQYPGPRLAAISNLPYLYQALSGNSHAWIRELHDEYGSVIRIRPNALTYRSFEAWTDIYGHRKQGALPFSKDPEFYTPAPSGQTHIVNANEADHTRQKRLLTHAFSEKSLRDQESLVMSYVDLFIRQLHTLANAKQPVDMEEWLNFLTFDIIGDLAFGEPFGCLEESKYHPWVATIFKSIKTGAFLRAFSIYPVFVLLIRKAMPKSLIQKRLAHYQMSKDKLTKRLQTNTTRPDFTSYILKHNDSEKGMLRQEMDLNAAIIIQAGSETTATVLAAAVFYLQKRPEWQRKLIEEVRGAFPTDESITFLASSKLPILNAVIEESLRLFPPLPVIGPRVVPQGGAQIDGKHVAEGISVSVAHYSAFRAHSNFKEPDSFLPERWIDYKDPSNPFHLDRREALQPFSYGPRACIGRNLAYAEMRTILAKFFWHFDVSLEQESDQWDQCKSYIVWEKDPLFVKLESVPSTEEKKVRK</sequence>
<keyword evidence="4 8" id="KW-0479">Metal-binding</keyword>
<evidence type="ECO:0000256" key="1">
    <source>
        <dbReference type="ARBA" id="ARBA00001971"/>
    </source>
</evidence>
<comment type="cofactor">
    <cofactor evidence="1 8">
        <name>heme</name>
        <dbReference type="ChEBI" id="CHEBI:30413"/>
    </cofactor>
</comment>
<keyword evidence="5 9" id="KW-0560">Oxidoreductase</keyword>
<dbReference type="AlphaFoldDB" id="A0A9W9QQC7"/>
<accession>A0A9W9QQC7</accession>
<dbReference type="PRINTS" id="PR00385">
    <property type="entry name" value="P450"/>
</dbReference>
<dbReference type="InterPro" id="IPR001128">
    <property type="entry name" value="Cyt_P450"/>
</dbReference>
<dbReference type="SUPFAM" id="SSF48264">
    <property type="entry name" value="Cytochrome P450"/>
    <property type="match status" value="1"/>
</dbReference>
<dbReference type="PRINTS" id="PR00463">
    <property type="entry name" value="EP450I"/>
</dbReference>
<comment type="similarity">
    <text evidence="2 9">Belongs to the cytochrome P450 family.</text>
</comment>
<evidence type="ECO:0000313" key="12">
    <source>
        <dbReference type="Proteomes" id="UP001148299"/>
    </source>
</evidence>
<keyword evidence="10" id="KW-0732">Signal</keyword>
<evidence type="ECO:0000256" key="8">
    <source>
        <dbReference type="PIRSR" id="PIRSR602401-1"/>
    </source>
</evidence>
<dbReference type="Gene3D" id="1.10.630.10">
    <property type="entry name" value="Cytochrome P450"/>
    <property type="match status" value="1"/>
</dbReference>
<dbReference type="Proteomes" id="UP001148299">
    <property type="component" value="Unassembled WGS sequence"/>
</dbReference>
<dbReference type="InterPro" id="IPR050121">
    <property type="entry name" value="Cytochrome_P450_monoxygenase"/>
</dbReference>
<dbReference type="PANTHER" id="PTHR24305">
    <property type="entry name" value="CYTOCHROME P450"/>
    <property type="match status" value="1"/>
</dbReference>
<dbReference type="FunFam" id="1.10.630.10:FF:000047">
    <property type="entry name" value="Cytochrome P450 monooxygenase"/>
    <property type="match status" value="1"/>
</dbReference>
<evidence type="ECO:0000256" key="6">
    <source>
        <dbReference type="ARBA" id="ARBA00023004"/>
    </source>
</evidence>
<reference evidence="11" key="1">
    <citation type="submission" date="2022-12" db="EMBL/GenBank/DDBJ databases">
        <authorList>
            <person name="Petersen C."/>
        </authorList>
    </citation>
    <scope>NUCLEOTIDE SEQUENCE</scope>
    <source>
        <strain evidence="11">IBT 35675</strain>
    </source>
</reference>
<name>A0A9W9QQC7_PENBR</name>
<dbReference type="PROSITE" id="PS00086">
    <property type="entry name" value="CYTOCHROME_P450"/>
    <property type="match status" value="1"/>
</dbReference>
<protein>
    <submittedName>
        <fullName evidence="11">Uncharacterized protein</fullName>
    </submittedName>
</protein>
<evidence type="ECO:0000256" key="9">
    <source>
        <dbReference type="RuleBase" id="RU000461"/>
    </source>
</evidence>
<keyword evidence="12" id="KW-1185">Reference proteome</keyword>
<evidence type="ECO:0000313" key="11">
    <source>
        <dbReference type="EMBL" id="KAJ5342282.1"/>
    </source>
</evidence>